<evidence type="ECO:0000256" key="6">
    <source>
        <dbReference type="HAMAP-Rule" id="MF_00074"/>
    </source>
</evidence>
<keyword evidence="4 6" id="KW-0808">Transferase</keyword>
<keyword evidence="2 6" id="KW-0698">rRNA processing</keyword>
<evidence type="ECO:0000256" key="4">
    <source>
        <dbReference type="ARBA" id="ARBA00022679"/>
    </source>
</evidence>
<dbReference type="NCBIfam" id="TIGR00138">
    <property type="entry name" value="rsmG_gidB"/>
    <property type="match status" value="1"/>
</dbReference>
<accession>A0A7C9KHN0</accession>
<comment type="caution">
    <text evidence="7">The sequence shown here is derived from an EMBL/GenBank/DDBJ whole genome shotgun (WGS) entry which is preliminary data.</text>
</comment>
<dbReference type="EC" id="2.1.1.170" evidence="6"/>
<dbReference type="HAMAP" id="MF_00074">
    <property type="entry name" value="16SrRNA_methyltr_G"/>
    <property type="match status" value="1"/>
</dbReference>
<dbReference type="InterPro" id="IPR029063">
    <property type="entry name" value="SAM-dependent_MTases_sf"/>
</dbReference>
<evidence type="ECO:0000256" key="2">
    <source>
        <dbReference type="ARBA" id="ARBA00022552"/>
    </source>
</evidence>
<gene>
    <name evidence="6 7" type="primary">rsmG</name>
    <name evidence="7" type="ORF">F3168_07080</name>
</gene>
<dbReference type="RefSeq" id="WP_152577447.1">
    <property type="nucleotide sequence ID" value="NZ_JAATJI010000001.1"/>
</dbReference>
<keyword evidence="5 6" id="KW-0949">S-adenosyl-L-methionine</keyword>
<keyword evidence="1 6" id="KW-0963">Cytoplasm</keyword>
<evidence type="ECO:0000256" key="5">
    <source>
        <dbReference type="ARBA" id="ARBA00022691"/>
    </source>
</evidence>
<dbReference type="GO" id="GO:0070043">
    <property type="term" value="F:rRNA (guanine-N7-)-methyltransferase activity"/>
    <property type="evidence" value="ECO:0007669"/>
    <property type="project" value="UniProtKB-UniRule"/>
</dbReference>
<dbReference type="SUPFAM" id="SSF53335">
    <property type="entry name" value="S-adenosyl-L-methionine-dependent methyltransferases"/>
    <property type="match status" value="1"/>
</dbReference>
<dbReference type="Pfam" id="PF02527">
    <property type="entry name" value="GidB"/>
    <property type="match status" value="1"/>
</dbReference>
<comment type="similarity">
    <text evidence="6">Belongs to the methyltransferase superfamily. RNA methyltransferase RsmG family.</text>
</comment>
<comment type="catalytic activity">
    <reaction evidence="6">
        <text>guanosine(527) in 16S rRNA + S-adenosyl-L-methionine = N(7)-methylguanosine(527) in 16S rRNA + S-adenosyl-L-homocysteine</text>
        <dbReference type="Rhea" id="RHEA:42732"/>
        <dbReference type="Rhea" id="RHEA-COMP:10209"/>
        <dbReference type="Rhea" id="RHEA-COMP:10210"/>
        <dbReference type="ChEBI" id="CHEBI:57856"/>
        <dbReference type="ChEBI" id="CHEBI:59789"/>
        <dbReference type="ChEBI" id="CHEBI:74269"/>
        <dbReference type="ChEBI" id="CHEBI:74480"/>
        <dbReference type="EC" id="2.1.1.170"/>
    </reaction>
</comment>
<keyword evidence="3 6" id="KW-0489">Methyltransferase</keyword>
<keyword evidence="8" id="KW-1185">Reference proteome</keyword>
<feature type="binding site" evidence="6">
    <location>
        <position position="76"/>
    </location>
    <ligand>
        <name>S-adenosyl-L-methionine</name>
        <dbReference type="ChEBI" id="CHEBI:59789"/>
    </ligand>
</feature>
<dbReference type="AlphaFoldDB" id="A0A7C9KHN0"/>
<protein>
    <recommendedName>
        <fullName evidence="6">Ribosomal RNA small subunit methyltransferase G</fullName>
        <ecNumber evidence="6">2.1.1.170</ecNumber>
    </recommendedName>
    <alternativeName>
        <fullName evidence="6">16S rRNA 7-methylguanosine methyltransferase</fullName>
        <shortName evidence="6">16S rRNA m7G methyltransferase</shortName>
    </alternativeName>
</protein>
<dbReference type="InterPro" id="IPR003682">
    <property type="entry name" value="rRNA_ssu_MeTfrase_G"/>
</dbReference>
<sequence>MIGRNDFAAAYDVPRETLAALDTYAALLAEWQQRMNLVGPSTLPHLWSRHFADSAQLLALAGMGRGWLDIGAGAGFPGLVLAILDPDARFTLVESIAKKCRFLEAVTDALGLGARVTIDNRRIETLPRQKFDIVTARALASLDQLFGWALPYAGSGTKWVLPKGARVEAELAIAIERFAFDYSLVPSRTDDAARIVVASGVKRR</sequence>
<reference evidence="7 8" key="1">
    <citation type="submission" date="2019-09" db="EMBL/GenBank/DDBJ databases">
        <title>Polymorphobacter sp. isolated from a lake in China.</title>
        <authorList>
            <person name="Liu Z."/>
        </authorList>
    </citation>
    <scope>NUCLEOTIDE SEQUENCE [LARGE SCALE GENOMIC DNA]</scope>
    <source>
        <strain evidence="7 8">D40P</strain>
    </source>
</reference>
<feature type="binding site" evidence="6">
    <location>
        <begin position="123"/>
        <end position="124"/>
    </location>
    <ligand>
        <name>S-adenosyl-L-methionine</name>
        <dbReference type="ChEBI" id="CHEBI:59789"/>
    </ligand>
</feature>
<comment type="caution">
    <text evidence="6">Lacks conserved residue(s) required for the propagation of feature annotation.</text>
</comment>
<organism evidence="7 8">
    <name type="scientific">Sandarakinorhabdus fusca</name>
    <dbReference type="NCBI Taxonomy" id="1439888"/>
    <lineage>
        <taxon>Bacteria</taxon>
        <taxon>Pseudomonadati</taxon>
        <taxon>Pseudomonadota</taxon>
        <taxon>Alphaproteobacteria</taxon>
        <taxon>Sphingomonadales</taxon>
        <taxon>Sphingosinicellaceae</taxon>
        <taxon>Sandarakinorhabdus</taxon>
    </lineage>
</organism>
<evidence type="ECO:0000313" key="7">
    <source>
        <dbReference type="EMBL" id="MQT17020.1"/>
    </source>
</evidence>
<feature type="binding site" evidence="6">
    <location>
        <position position="71"/>
    </location>
    <ligand>
        <name>S-adenosyl-L-methionine</name>
        <dbReference type="ChEBI" id="CHEBI:59789"/>
    </ligand>
</feature>
<dbReference type="Gene3D" id="3.40.50.150">
    <property type="entry name" value="Vaccinia Virus protein VP39"/>
    <property type="match status" value="1"/>
</dbReference>
<proteinExistence type="inferred from homology"/>
<evidence type="ECO:0000256" key="3">
    <source>
        <dbReference type="ARBA" id="ARBA00022603"/>
    </source>
</evidence>
<evidence type="ECO:0000313" key="8">
    <source>
        <dbReference type="Proteomes" id="UP000481327"/>
    </source>
</evidence>
<comment type="subcellular location">
    <subcellularLocation>
        <location evidence="6">Cytoplasm</location>
    </subcellularLocation>
</comment>
<dbReference type="PANTHER" id="PTHR31760:SF0">
    <property type="entry name" value="S-ADENOSYL-L-METHIONINE-DEPENDENT METHYLTRANSFERASES SUPERFAMILY PROTEIN"/>
    <property type="match status" value="1"/>
</dbReference>
<dbReference type="Proteomes" id="UP000481327">
    <property type="component" value="Unassembled WGS sequence"/>
</dbReference>
<comment type="function">
    <text evidence="6">Specifically methylates the N7 position of guanine in position 527 of 16S rRNA.</text>
</comment>
<evidence type="ECO:0000256" key="1">
    <source>
        <dbReference type="ARBA" id="ARBA00022490"/>
    </source>
</evidence>
<dbReference type="OrthoDB" id="9808773at2"/>
<dbReference type="PANTHER" id="PTHR31760">
    <property type="entry name" value="S-ADENOSYL-L-METHIONINE-DEPENDENT METHYLTRANSFERASES SUPERFAMILY PROTEIN"/>
    <property type="match status" value="1"/>
</dbReference>
<dbReference type="EMBL" id="WIOL01000002">
    <property type="protein sequence ID" value="MQT17020.1"/>
    <property type="molecule type" value="Genomic_DNA"/>
</dbReference>
<feature type="binding site" evidence="6">
    <location>
        <position position="137"/>
    </location>
    <ligand>
        <name>S-adenosyl-L-methionine</name>
        <dbReference type="ChEBI" id="CHEBI:59789"/>
    </ligand>
</feature>
<name>A0A7C9KHN0_9SPHN</name>
<dbReference type="GO" id="GO:0005829">
    <property type="term" value="C:cytosol"/>
    <property type="evidence" value="ECO:0007669"/>
    <property type="project" value="TreeGrafter"/>
</dbReference>